<dbReference type="PANTHER" id="PTHR10773:SF19">
    <property type="match status" value="1"/>
</dbReference>
<name>A0A6G0W5Y9_APHCR</name>
<organism evidence="1 2">
    <name type="scientific">Aphis craccivora</name>
    <name type="common">Cowpea aphid</name>
    <dbReference type="NCBI Taxonomy" id="307492"/>
    <lineage>
        <taxon>Eukaryota</taxon>
        <taxon>Metazoa</taxon>
        <taxon>Ecdysozoa</taxon>
        <taxon>Arthropoda</taxon>
        <taxon>Hexapoda</taxon>
        <taxon>Insecta</taxon>
        <taxon>Pterygota</taxon>
        <taxon>Neoptera</taxon>
        <taxon>Paraneoptera</taxon>
        <taxon>Hemiptera</taxon>
        <taxon>Sternorrhyncha</taxon>
        <taxon>Aphidomorpha</taxon>
        <taxon>Aphidoidea</taxon>
        <taxon>Aphididae</taxon>
        <taxon>Aphidini</taxon>
        <taxon>Aphis</taxon>
        <taxon>Aphis</taxon>
    </lineage>
</organism>
<protein>
    <submittedName>
        <fullName evidence="1">Uncharacterized protein</fullName>
    </submittedName>
</protein>
<dbReference type="PANTHER" id="PTHR10773">
    <property type="entry name" value="DNA-DIRECTED RNA POLYMERASES I, II, AND III SUBUNIT RPABC2"/>
    <property type="match status" value="1"/>
</dbReference>
<dbReference type="OrthoDB" id="6762186at2759"/>
<feature type="non-terminal residue" evidence="1">
    <location>
        <position position="479"/>
    </location>
</feature>
<dbReference type="EMBL" id="VUJU01009119">
    <property type="protein sequence ID" value="KAF0721887.1"/>
    <property type="molecule type" value="Genomic_DNA"/>
</dbReference>
<dbReference type="Proteomes" id="UP000478052">
    <property type="component" value="Unassembled WGS sequence"/>
</dbReference>
<keyword evidence="2" id="KW-1185">Reference proteome</keyword>
<reference evidence="1 2" key="1">
    <citation type="submission" date="2019-08" db="EMBL/GenBank/DDBJ databases">
        <title>Whole genome of Aphis craccivora.</title>
        <authorList>
            <person name="Voronova N.V."/>
            <person name="Shulinski R.S."/>
            <person name="Bandarenka Y.V."/>
            <person name="Zhorov D.G."/>
            <person name="Warner D."/>
        </authorList>
    </citation>
    <scope>NUCLEOTIDE SEQUENCE [LARGE SCALE GENOMIC DNA]</scope>
    <source>
        <strain evidence="1">180601</strain>
        <tissue evidence="1">Whole Body</tissue>
    </source>
</reference>
<accession>A0A6G0W5Y9</accession>
<sequence>MSSNNININVIEQWLDEVTNEEEENTAIVNEQNLVEVFDRYDVMIDESYNQHTAVDSPIIDVEVTETILNCSNSNNEPSEPTKEKNYAVTRKRKGFADPNEWVKNKRKEIRAAGKTYVDRKGKIRPEKEVKFIDSGYIVINDALFNRSSNGFYNGRYKRKGKPAHNATPAYKVNKVRNFLNEIPKVPSHYCRKRSSRLYLTPDLSIANLYEIYSKKENSEAVNMNVFRKIFKEFEPPLAIFLPKKDQCAVCNEAEHKNDAEISETMIYASFDLQAVLTLPYAGDAQIYFSRKLSVMNFTVYDSRKKGICYLWDETQGKKGSAEIGTYTCGGQNRNQNVFAALLYAVNTVGNIKTIDLKFMESGHSYLRQIASTRQLKDTDDIGIYMYRDLSTKIVTSRKKNVKGQAVKWIHLKWLRFVRGENLVGYKYDVAVDNFEYMNVNDKNMSWESINIPKKYNEQQPVSLAKKRDLINLIKKGVI</sequence>
<proteinExistence type="predicted"/>
<dbReference type="AlphaFoldDB" id="A0A6G0W5Y9"/>
<comment type="caution">
    <text evidence="1">The sequence shown here is derived from an EMBL/GenBank/DDBJ whole genome shotgun (WGS) entry which is preliminary data.</text>
</comment>
<gene>
    <name evidence="1" type="ORF">FWK35_00025934</name>
</gene>
<evidence type="ECO:0000313" key="2">
    <source>
        <dbReference type="Proteomes" id="UP000478052"/>
    </source>
</evidence>
<evidence type="ECO:0000313" key="1">
    <source>
        <dbReference type="EMBL" id="KAF0721887.1"/>
    </source>
</evidence>